<name>A0A1J7H6H7_LUPAN</name>
<evidence type="ECO:0000313" key="5">
    <source>
        <dbReference type="Proteomes" id="UP000188354"/>
    </source>
</evidence>
<proteinExistence type="predicted"/>
<protein>
    <recommendedName>
        <fullName evidence="3">C2 domain-containing protein</fullName>
    </recommendedName>
</protein>
<dbReference type="Gene3D" id="2.60.40.150">
    <property type="entry name" value="C2 domain"/>
    <property type="match status" value="1"/>
</dbReference>
<sequence>MPRGTLEVVLVSAKGLDGSDFLSSVDPYVILTYRAQEHKSTVKEGAGSSPQWDEIFLFTVSDSASELNLKIMDKDHFSKDDFLGEAIISIDAVVEEGSIPETSYNVVKDEEYRGEIKVALAFTPELERYDDQGYNAEESYGGWTESNRDI</sequence>
<evidence type="ECO:0000256" key="2">
    <source>
        <dbReference type="ARBA" id="ARBA00022837"/>
    </source>
</evidence>
<dbReference type="OrthoDB" id="419768at2759"/>
<dbReference type="GO" id="GO:0046872">
    <property type="term" value="F:metal ion binding"/>
    <property type="evidence" value="ECO:0007669"/>
    <property type="project" value="UniProtKB-KW"/>
</dbReference>
<dbReference type="PROSITE" id="PS50004">
    <property type="entry name" value="C2"/>
    <property type="match status" value="1"/>
</dbReference>
<keyword evidence="2" id="KW-0106">Calcium</keyword>
<dbReference type="InterPro" id="IPR000008">
    <property type="entry name" value="C2_dom"/>
</dbReference>
<dbReference type="Pfam" id="PF00168">
    <property type="entry name" value="C2"/>
    <property type="match status" value="1"/>
</dbReference>
<gene>
    <name evidence="4" type="ORF">TanjilG_14597</name>
</gene>
<accession>A0A1J7H6H7</accession>
<feature type="domain" description="C2" evidence="3">
    <location>
        <begin position="1"/>
        <end position="103"/>
    </location>
</feature>
<evidence type="ECO:0000313" key="4">
    <source>
        <dbReference type="EMBL" id="OIW02074.1"/>
    </source>
</evidence>
<keyword evidence="1" id="KW-0479">Metal-binding</keyword>
<dbReference type="Proteomes" id="UP000188354">
    <property type="component" value="Chromosome LG11"/>
</dbReference>
<dbReference type="Gramene" id="OIW02074">
    <property type="protein sequence ID" value="OIW02074"/>
    <property type="gene ID" value="TanjilG_14597"/>
</dbReference>
<evidence type="ECO:0000256" key="1">
    <source>
        <dbReference type="ARBA" id="ARBA00022723"/>
    </source>
</evidence>
<dbReference type="SUPFAM" id="SSF49562">
    <property type="entry name" value="C2 domain (Calcium/lipid-binding domain, CaLB)"/>
    <property type="match status" value="1"/>
</dbReference>
<dbReference type="KEGG" id="lang:109359187"/>
<reference evidence="4 5" key="1">
    <citation type="journal article" date="2017" name="Plant Biotechnol. J.">
        <title>A comprehensive draft genome sequence for lupin (Lupinus angustifolius), an emerging health food: insights into plant-microbe interactions and legume evolution.</title>
        <authorList>
            <person name="Hane J.K."/>
            <person name="Ming Y."/>
            <person name="Kamphuis L.G."/>
            <person name="Nelson M.N."/>
            <person name="Garg G."/>
            <person name="Atkins C.A."/>
            <person name="Bayer P.E."/>
            <person name="Bravo A."/>
            <person name="Bringans S."/>
            <person name="Cannon S."/>
            <person name="Edwards D."/>
            <person name="Foley R."/>
            <person name="Gao L.L."/>
            <person name="Harrison M.J."/>
            <person name="Huang W."/>
            <person name="Hurgobin B."/>
            <person name="Li S."/>
            <person name="Liu C.W."/>
            <person name="McGrath A."/>
            <person name="Morahan G."/>
            <person name="Murray J."/>
            <person name="Weller J."/>
            <person name="Jian J."/>
            <person name="Singh K.B."/>
        </authorList>
    </citation>
    <scope>NUCLEOTIDE SEQUENCE [LARGE SCALE GENOMIC DNA]</scope>
    <source>
        <strain evidence="5">cv. Tanjil</strain>
        <tissue evidence="4">Whole plant</tissue>
    </source>
</reference>
<dbReference type="PANTHER" id="PTHR46502:SF11">
    <property type="entry name" value="CALCIUM-DEPENDENT LIPID-BINDING (CALB DOMAIN) FAMILY PROTEIN"/>
    <property type="match status" value="1"/>
</dbReference>
<dbReference type="AlphaFoldDB" id="A0A1J7H6H7"/>
<keyword evidence="5" id="KW-1185">Reference proteome</keyword>
<dbReference type="EMBL" id="CM007371">
    <property type="protein sequence ID" value="OIW02074.1"/>
    <property type="molecule type" value="Genomic_DNA"/>
</dbReference>
<dbReference type="OMA" id="ECCEEEQ"/>
<evidence type="ECO:0000259" key="3">
    <source>
        <dbReference type="PROSITE" id="PS50004"/>
    </source>
</evidence>
<dbReference type="SMART" id="SM00239">
    <property type="entry name" value="C2"/>
    <property type="match status" value="1"/>
</dbReference>
<organism evidence="4 5">
    <name type="scientific">Lupinus angustifolius</name>
    <name type="common">Narrow-leaved blue lupine</name>
    <dbReference type="NCBI Taxonomy" id="3871"/>
    <lineage>
        <taxon>Eukaryota</taxon>
        <taxon>Viridiplantae</taxon>
        <taxon>Streptophyta</taxon>
        <taxon>Embryophyta</taxon>
        <taxon>Tracheophyta</taxon>
        <taxon>Spermatophyta</taxon>
        <taxon>Magnoliopsida</taxon>
        <taxon>eudicotyledons</taxon>
        <taxon>Gunneridae</taxon>
        <taxon>Pentapetalae</taxon>
        <taxon>rosids</taxon>
        <taxon>fabids</taxon>
        <taxon>Fabales</taxon>
        <taxon>Fabaceae</taxon>
        <taxon>Papilionoideae</taxon>
        <taxon>50 kb inversion clade</taxon>
        <taxon>genistoids sensu lato</taxon>
        <taxon>core genistoids</taxon>
        <taxon>Genisteae</taxon>
        <taxon>Lupinus</taxon>
    </lineage>
</organism>
<dbReference type="InterPro" id="IPR035892">
    <property type="entry name" value="C2_domain_sf"/>
</dbReference>
<dbReference type="PANTHER" id="PTHR46502">
    <property type="entry name" value="C2 DOMAIN-CONTAINING"/>
    <property type="match status" value="1"/>
</dbReference>